<dbReference type="InterPro" id="IPR023996">
    <property type="entry name" value="TonB-dep_OMP_SusC/RagA"/>
</dbReference>
<evidence type="ECO:0000313" key="2">
    <source>
        <dbReference type="EMBL" id="KAA6322075.1"/>
    </source>
</evidence>
<dbReference type="Pfam" id="PF07715">
    <property type="entry name" value="Plug"/>
    <property type="match status" value="1"/>
</dbReference>
<dbReference type="SUPFAM" id="SSF56935">
    <property type="entry name" value="Porins"/>
    <property type="match status" value="1"/>
</dbReference>
<dbReference type="PROSITE" id="PS52016">
    <property type="entry name" value="TONB_DEPENDENT_REC_3"/>
    <property type="match status" value="1"/>
</dbReference>
<dbReference type="NCBIfam" id="TIGR04057">
    <property type="entry name" value="SusC_RagA_signa"/>
    <property type="match status" value="1"/>
</dbReference>
<feature type="non-terminal residue" evidence="2">
    <location>
        <position position="931"/>
    </location>
</feature>
<dbReference type="AlphaFoldDB" id="A0A5J4QKZ4"/>
<feature type="domain" description="TonB-dependent receptor plug" evidence="1">
    <location>
        <begin position="49"/>
        <end position="157"/>
    </location>
</feature>
<dbReference type="InterPro" id="IPR012910">
    <property type="entry name" value="Plug_dom"/>
</dbReference>
<reference evidence="2" key="1">
    <citation type="submission" date="2019-03" db="EMBL/GenBank/DDBJ databases">
        <title>Single cell metagenomics reveals metabolic interactions within the superorganism composed of flagellate Streblomastix strix and complex community of Bacteroidetes bacteria on its surface.</title>
        <authorList>
            <person name="Treitli S.C."/>
            <person name="Kolisko M."/>
            <person name="Husnik F."/>
            <person name="Keeling P."/>
            <person name="Hampl V."/>
        </authorList>
    </citation>
    <scope>NUCLEOTIDE SEQUENCE</scope>
    <source>
        <strain evidence="2">STM</strain>
    </source>
</reference>
<dbReference type="InterPro" id="IPR023997">
    <property type="entry name" value="TonB-dep_OMP_SusC/RagA_CS"/>
</dbReference>
<comment type="caution">
    <text evidence="2">The sequence shown here is derived from an EMBL/GenBank/DDBJ whole genome shotgun (WGS) entry which is preliminary data.</text>
</comment>
<evidence type="ECO:0000259" key="1">
    <source>
        <dbReference type="Pfam" id="PF07715"/>
    </source>
</evidence>
<dbReference type="NCBIfam" id="TIGR04056">
    <property type="entry name" value="OMP_RagA_SusC"/>
    <property type="match status" value="1"/>
</dbReference>
<protein>
    <submittedName>
        <fullName evidence="2">TonB-dependent receptor SusC</fullName>
    </submittedName>
</protein>
<name>A0A5J4QKZ4_9ZZZZ</name>
<dbReference type="Gene3D" id="2.170.130.10">
    <property type="entry name" value="TonB-dependent receptor, plug domain"/>
    <property type="match status" value="1"/>
</dbReference>
<dbReference type="EMBL" id="SNRY01003137">
    <property type="protein sequence ID" value="KAA6322075.1"/>
    <property type="molecule type" value="Genomic_DNA"/>
</dbReference>
<sequence length="931" mass="104314">MKITTLFNVFLLGFLFYDVNLYAQSSEDIINVERESQTVDLGFGIVQSKEKATASTMTITGEELKQTSAINLQDALYGRLLGLTAIKTGGFSGNANYGASFNIRGIQTLTDENNVLILVDGFERPIDRLTLDEVESVTVLKDAAATALYGYRGINGAILVKTKRGENNKRVIDVSYDHKITFAPQMPEFVDAYTYVNALNEARSNDGLSPVYNQYELDAYKTNKHPYIYPNVKWTDEALKNTGSESIINLSISGGGSKVRYFTMLNYITSEGILAGTETNSYSTQLKYAKANLRTNIDFQLTSSTQMQVSLLGMLYETNRPNGATADEIFQTLYRLPGALFPVQTEDGIWGGNSAFTNANPMAQIQASGYRRNFSNALFSDVKLTQDLSGITEGLSVSARLGFDNYSEIYEDRSLGFEYASDRYVFDASGAVSGTNRYQAGDKTSKLAFSRGLQGQWRKSNIVFTGDYKKQIDQHNLAASLIFTSEAYSTSGRYQTFYRHNWSGYLHYDYLDTYLADLALVASGSNRSYPEKYAFSPVLSVGWLLSKEGFLEDNETIDLLKLRASAGILHTDYVPRTGLSREDYNGATGDYYFGDGYSQYWGAKKEYLPTKHFNLETANKLNLGVDISLLKSVHFTAEAYYQRRSHILMSENGLNSAVIGIASAYVNKGVVDSKGFETVLNYNKSTGDWKINATAMFTYGSNKVIDLVESPKAYSYLEQKGKPVNANFGLEAIGFFKDQADIDNSPRQEFNIVRPGDIKYKDQNGDDVINDNDRVAQGYSRAFPELNYAFNVGLEYKGFGFNILFQGADRYTKYLDVAGVYIPVVSNQNLSTHYYENRWMPRQDNSNAVYPRLSSETNLNNYRENSIWYANAAFLKLRNCEVYYKLPQSLIGRTFVKNAKLYVKGENVLSIDDIKIMDPEVISTVYPTNMG</sequence>
<gene>
    <name evidence="2" type="ORF">EZS27_028348</name>
</gene>
<dbReference type="InterPro" id="IPR037066">
    <property type="entry name" value="Plug_dom_sf"/>
</dbReference>
<proteinExistence type="predicted"/>
<dbReference type="InterPro" id="IPR039426">
    <property type="entry name" value="TonB-dep_rcpt-like"/>
</dbReference>
<organism evidence="2">
    <name type="scientific">termite gut metagenome</name>
    <dbReference type="NCBI Taxonomy" id="433724"/>
    <lineage>
        <taxon>unclassified sequences</taxon>
        <taxon>metagenomes</taxon>
        <taxon>organismal metagenomes</taxon>
    </lineage>
</organism>
<accession>A0A5J4QKZ4</accession>
<keyword evidence="2" id="KW-0675">Receptor</keyword>